<sequence length="283" mass="31319">MVAGSKTSTYVYDADGNRLVAKDSAGFTVYLPGGIELRSPASGTATATHYYAHLDIPIAVRTAAGLSLLVNDHHDTGEVQLSSTTLAMERRRTLPFGELRTAASGWRGDHAFLNGRSDETGLTHLGAREYDPTLGRFISVDPIIDHSDPQQLNGYSYSNNNPSTLTDPTGLRFPEETGLEYTQRTQQRAAKQQKEKASRKYPVSKKTSSGGRTFLWNPMLKMSTAEIDDRAKVINHMTWWLLGAKWALNEHDRGSETFYQIDEITRGCAAPVTWPPSATSWPR</sequence>
<dbReference type="NCBIfam" id="TIGR03696">
    <property type="entry name" value="Rhs_assc_core"/>
    <property type="match status" value="1"/>
</dbReference>
<evidence type="ECO:0000313" key="3">
    <source>
        <dbReference type="Proteomes" id="UP000578112"/>
    </source>
</evidence>
<keyword evidence="3" id="KW-1185">Reference proteome</keyword>
<evidence type="ECO:0000256" key="1">
    <source>
        <dbReference type="SAM" id="MobiDB-lite"/>
    </source>
</evidence>
<accession>A0A7W7HXN6</accession>
<dbReference type="EMBL" id="JACHNH010000001">
    <property type="protein sequence ID" value="MBB4762662.1"/>
    <property type="molecule type" value="Genomic_DNA"/>
</dbReference>
<dbReference type="PANTHER" id="PTHR32305">
    <property type="match status" value="1"/>
</dbReference>
<feature type="region of interest" description="Disordered" evidence="1">
    <location>
        <begin position="181"/>
        <end position="206"/>
    </location>
</feature>
<dbReference type="Proteomes" id="UP000578112">
    <property type="component" value="Unassembled WGS sequence"/>
</dbReference>
<evidence type="ECO:0000313" key="2">
    <source>
        <dbReference type="EMBL" id="MBB4762662.1"/>
    </source>
</evidence>
<name>A0A7W7HXN6_9ACTN</name>
<dbReference type="AlphaFoldDB" id="A0A7W7HXN6"/>
<organism evidence="2 3">
    <name type="scientific">Actinoplanes digitatis</name>
    <dbReference type="NCBI Taxonomy" id="1868"/>
    <lineage>
        <taxon>Bacteria</taxon>
        <taxon>Bacillati</taxon>
        <taxon>Actinomycetota</taxon>
        <taxon>Actinomycetes</taxon>
        <taxon>Micromonosporales</taxon>
        <taxon>Micromonosporaceae</taxon>
        <taxon>Actinoplanes</taxon>
    </lineage>
</organism>
<reference evidence="2 3" key="1">
    <citation type="submission" date="2020-08" db="EMBL/GenBank/DDBJ databases">
        <title>Sequencing the genomes of 1000 actinobacteria strains.</title>
        <authorList>
            <person name="Klenk H.-P."/>
        </authorList>
    </citation>
    <scope>NUCLEOTIDE SEQUENCE [LARGE SCALE GENOMIC DNA]</scope>
    <source>
        <strain evidence="2 3">DSM 43149</strain>
    </source>
</reference>
<proteinExistence type="predicted"/>
<dbReference type="Gene3D" id="2.180.10.10">
    <property type="entry name" value="RHS repeat-associated core"/>
    <property type="match status" value="1"/>
</dbReference>
<protein>
    <submittedName>
        <fullName evidence="2">RHS repeat-associated protein</fullName>
    </submittedName>
</protein>
<dbReference type="InterPro" id="IPR050708">
    <property type="entry name" value="T6SS_VgrG/RHS"/>
</dbReference>
<dbReference type="PANTHER" id="PTHR32305:SF17">
    <property type="entry name" value="TRNA NUCLEASE WAPA"/>
    <property type="match status" value="1"/>
</dbReference>
<gene>
    <name evidence="2" type="ORF">BJ971_003218</name>
</gene>
<comment type="caution">
    <text evidence="2">The sequence shown here is derived from an EMBL/GenBank/DDBJ whole genome shotgun (WGS) entry which is preliminary data.</text>
</comment>
<dbReference type="InterPro" id="IPR022385">
    <property type="entry name" value="Rhs_assc_core"/>
</dbReference>
<dbReference type="RefSeq" id="WP_184993912.1">
    <property type="nucleotide sequence ID" value="NZ_JACHNH010000001.1"/>
</dbReference>